<sequence>MECKPTVIPWDGSTTCTAHFDLKSTDTVTLNLEEVDFGGKKVWPNGPKSVTVNKQTVTLTPTNMQEDLTITIDIDDSLANYYFGKPIYKTYIDEFAGHSYLIEAKFSELNYPVSDVITVIPYNGDETDNAINHGLTLIEIGGFVRTAISSDPVGILITLGVYGVTHENDIQWILEEIIGNEHFPQEQDNNNVVGG</sequence>
<reference evidence="1 2" key="1">
    <citation type="journal article" date="2012" name="J. Bacteriol.">
        <title>Complete Genome Sequence of the Hyperthermophilic Archaeon Thermococcus sp. Strain CL1, Isolated from a Paralvinella sp. Polychaete Worm Collected from a Hydrothermal Vent.</title>
        <authorList>
            <person name="Jung J.H."/>
            <person name="Holden J.F."/>
            <person name="Seo D.H."/>
            <person name="Park K.H."/>
            <person name="Shin H."/>
            <person name="Ryu S."/>
            <person name="Lee J.H."/>
            <person name="Park C.S."/>
        </authorList>
    </citation>
    <scope>NUCLEOTIDE SEQUENCE [LARGE SCALE GENOMIC DNA]</scope>
    <source>
        <strain evidence="2">DSM 27260 / KACC 17922 / CL1</strain>
    </source>
</reference>
<dbReference type="AlphaFoldDB" id="I3ZS44"/>
<dbReference type="HOGENOM" id="CLU_1248343_0_0_2"/>
<protein>
    <submittedName>
        <fullName evidence="1">Uncharacterized protein</fullName>
    </submittedName>
</protein>
<dbReference type="Proteomes" id="UP000006064">
    <property type="component" value="Chromosome"/>
</dbReference>
<evidence type="ECO:0000313" key="2">
    <source>
        <dbReference type="Proteomes" id="UP000006064"/>
    </source>
</evidence>
<evidence type="ECO:0000313" key="1">
    <source>
        <dbReference type="EMBL" id="AFL94528.1"/>
    </source>
</evidence>
<gene>
    <name evidence="1" type="ORF">CL1_0317</name>
</gene>
<proteinExistence type="predicted"/>
<organism evidence="1 2">
    <name type="scientific">Thermococcus cleftensis (strain DSM 27260 / KACC 17922 / CL1)</name>
    <dbReference type="NCBI Taxonomy" id="163003"/>
    <lineage>
        <taxon>Archaea</taxon>
        <taxon>Methanobacteriati</taxon>
        <taxon>Methanobacteriota</taxon>
        <taxon>Thermococci</taxon>
        <taxon>Thermococcales</taxon>
        <taxon>Thermococcaceae</taxon>
        <taxon>Thermococcus</taxon>
    </lineage>
</organism>
<name>I3ZS44_THECF</name>
<dbReference type="EMBL" id="CP003651">
    <property type="protein sequence ID" value="AFL94528.1"/>
    <property type="molecule type" value="Genomic_DNA"/>
</dbReference>
<accession>I3ZS44</accession>
<dbReference type="KEGG" id="thm:CL1_0317"/>
<dbReference type="STRING" id="163003.CL1_0317"/>
<keyword evidence="2" id="KW-1185">Reference proteome</keyword>